<feature type="region of interest" description="Disordered" evidence="3">
    <location>
        <begin position="124"/>
        <end position="167"/>
    </location>
</feature>
<keyword evidence="1" id="KW-0479">Metal-binding</keyword>
<dbReference type="GO" id="GO:0003677">
    <property type="term" value="F:DNA binding"/>
    <property type="evidence" value="ECO:0007669"/>
    <property type="project" value="InterPro"/>
</dbReference>
<gene>
    <name evidence="5" type="ORF">IAR55_004214</name>
</gene>
<evidence type="ECO:0000259" key="4">
    <source>
        <dbReference type="PROSITE" id="PS50048"/>
    </source>
</evidence>
<reference evidence="5 6" key="1">
    <citation type="journal article" date="2024" name="bioRxiv">
        <title>Comparative genomics of Cryptococcus and Kwoniella reveals pathogenesis evolution and contrasting karyotype dynamics via intercentromeric recombination or chromosome fusion.</title>
        <authorList>
            <person name="Coelho M.A."/>
            <person name="David-Palma M."/>
            <person name="Shea T."/>
            <person name="Bowers K."/>
            <person name="McGinley-Smith S."/>
            <person name="Mohammad A.W."/>
            <person name="Gnirke A."/>
            <person name="Yurkov A.M."/>
            <person name="Nowrousian M."/>
            <person name="Sun S."/>
            <person name="Cuomo C.A."/>
            <person name="Heitman J."/>
        </authorList>
    </citation>
    <scope>NUCLEOTIDE SEQUENCE [LARGE SCALE GENOMIC DNA]</scope>
    <source>
        <strain evidence="5 6">CBS 13917</strain>
    </source>
</reference>
<dbReference type="GO" id="GO:0006351">
    <property type="term" value="P:DNA-templated transcription"/>
    <property type="evidence" value="ECO:0007669"/>
    <property type="project" value="InterPro"/>
</dbReference>
<dbReference type="Pfam" id="PF00172">
    <property type="entry name" value="Zn_clus"/>
    <property type="match status" value="1"/>
</dbReference>
<dbReference type="PANTHER" id="PTHR47783:SF1">
    <property type="entry name" value="ZN(II)2CYS6 TRANSCRIPTION FACTOR (EUROFUNG)"/>
    <property type="match status" value="1"/>
</dbReference>
<dbReference type="InterPro" id="IPR036864">
    <property type="entry name" value="Zn2-C6_fun-type_DNA-bd_sf"/>
</dbReference>
<feature type="compositionally biased region" description="Basic and acidic residues" evidence="3">
    <location>
        <begin position="128"/>
        <end position="137"/>
    </location>
</feature>
<dbReference type="Proteomes" id="UP001388673">
    <property type="component" value="Unassembled WGS sequence"/>
</dbReference>
<dbReference type="SMART" id="SM00906">
    <property type="entry name" value="Fungal_trans"/>
    <property type="match status" value="1"/>
</dbReference>
<protein>
    <recommendedName>
        <fullName evidence="4">Zn(2)-C6 fungal-type domain-containing protein</fullName>
    </recommendedName>
</protein>
<dbReference type="Gene3D" id="4.10.240.10">
    <property type="entry name" value="Zn(2)-C6 fungal-type DNA-binding domain"/>
    <property type="match status" value="1"/>
</dbReference>
<feature type="domain" description="Zn(2)-C6 fungal-type" evidence="4">
    <location>
        <begin position="94"/>
        <end position="125"/>
    </location>
</feature>
<evidence type="ECO:0000256" key="2">
    <source>
        <dbReference type="ARBA" id="ARBA00023242"/>
    </source>
</evidence>
<name>A0AAW0YZ01_9TREE</name>
<dbReference type="CDD" id="cd12148">
    <property type="entry name" value="fungal_TF_MHR"/>
    <property type="match status" value="1"/>
</dbReference>
<sequence>MLPHTTSYIPDQYAPAESSRSAQIRHQHDSTSTKHTSFVLPREDSYRSTTGEGPGEVKKAESSRSEDSGDGQVGDANMMGRSRKKQKMTRARNACLPCRSRKRRCGGTYSEPCASCLRDEIPCTWPTEDGRSSQARKERSKSKVHGGGTDGDRSVSREVQGEPNPWTWMMSSDWLESFGTAGAAPMGVNSSNTPFPPPLSTPSLPHGGDVLNGLGTYDIRSEGKQSFSTPDFFSIPSFPPSTEPPIDLGNNPTPLDTGGSSLGVSHLDQTDWTSSFQDIFSSFDPAHFVLAMSSRLPTVEEGDGSLPDTTTPDLPTIASAVTVDDQRKPTITKGKSSDEKIVKVTWWRPHGQTAITPGLKRIILKVRVNGPHTGSQVETPASNASGTGDAGEELFGPDKMPSVSIMKHLYNLFIHHFGSQFPYFARRPLEMAAETRTASVFLLHCIAAIAARFSSHPAIAQKHLQPSEYGNEFYKAAKELLGSMLAVPTRETVIGLILLGHVSLANDSEAEVWMLAGMAVRMAIDLGLHLNPPQESNIPDDERRLDRLVFWPVLLFDFALSFGTGRQTTLRVEDITQLLPSAEDVASPSSPADGLLHPFPYAARQMLAYGHLINILNSGRVTMEGSQKAIQLARTRAIGAYNALPAELAWSVTNLQQHSRVNQAPIYLHLHLWMHTIIASGYLTGTDYLRRNVCKSPFNPGLRSGAVTPNAIAASHLWRNSARTIGDILVLSDIINPTAYLTLPFCNQAFYVAGCCYIKEIEDQTEPRQPTQATLLPGLQMSSRSPEDLHQVRPAAVVEGEGDAGKPFELFKALVTSVAANNISTVQQGLAKQTTYWSGIEWIAEALAQRMGGIGAGDIDLAAVTEKLASSVYVPDAGVLSRSVEVKSGAQVGGSNGGLGITEGVGHEDH</sequence>
<feature type="region of interest" description="Disordered" evidence="3">
    <location>
        <begin position="239"/>
        <end position="258"/>
    </location>
</feature>
<dbReference type="CDD" id="cd00067">
    <property type="entry name" value="GAL4"/>
    <property type="match status" value="1"/>
</dbReference>
<keyword evidence="6" id="KW-1185">Reference proteome</keyword>
<dbReference type="PROSITE" id="PS50048">
    <property type="entry name" value="ZN2_CY6_FUNGAL_2"/>
    <property type="match status" value="1"/>
</dbReference>
<dbReference type="GO" id="GO:0000981">
    <property type="term" value="F:DNA-binding transcription factor activity, RNA polymerase II-specific"/>
    <property type="evidence" value="ECO:0007669"/>
    <property type="project" value="InterPro"/>
</dbReference>
<dbReference type="EMBL" id="JBCAWK010000007">
    <property type="protein sequence ID" value="KAK8853507.1"/>
    <property type="molecule type" value="Genomic_DNA"/>
</dbReference>
<dbReference type="PROSITE" id="PS00463">
    <property type="entry name" value="ZN2_CY6_FUNGAL_1"/>
    <property type="match status" value="1"/>
</dbReference>
<dbReference type="PANTHER" id="PTHR47783">
    <property type="entry name" value="ZN(II)2CYS6 TRANSCRIPTION FACTOR (EUROFUNG)-RELATED"/>
    <property type="match status" value="1"/>
</dbReference>
<dbReference type="GeneID" id="92181472"/>
<dbReference type="SMART" id="SM00066">
    <property type="entry name" value="GAL4"/>
    <property type="match status" value="1"/>
</dbReference>
<feature type="region of interest" description="Disordered" evidence="3">
    <location>
        <begin position="372"/>
        <end position="395"/>
    </location>
</feature>
<evidence type="ECO:0000256" key="3">
    <source>
        <dbReference type="SAM" id="MobiDB-lite"/>
    </source>
</evidence>
<feature type="compositionally biased region" description="Basic and acidic residues" evidence="3">
    <location>
        <begin position="150"/>
        <end position="160"/>
    </location>
</feature>
<keyword evidence="2" id="KW-0539">Nucleus</keyword>
<evidence type="ECO:0000256" key="1">
    <source>
        <dbReference type="ARBA" id="ARBA00022723"/>
    </source>
</evidence>
<dbReference type="InterPro" id="IPR001138">
    <property type="entry name" value="Zn2Cys6_DnaBD"/>
</dbReference>
<organism evidence="5 6">
    <name type="scientific">Kwoniella newhampshirensis</name>
    <dbReference type="NCBI Taxonomy" id="1651941"/>
    <lineage>
        <taxon>Eukaryota</taxon>
        <taxon>Fungi</taxon>
        <taxon>Dikarya</taxon>
        <taxon>Basidiomycota</taxon>
        <taxon>Agaricomycotina</taxon>
        <taxon>Tremellomycetes</taxon>
        <taxon>Tremellales</taxon>
        <taxon>Cryptococcaceae</taxon>
        <taxon>Kwoniella</taxon>
    </lineage>
</organism>
<dbReference type="InterPro" id="IPR007219">
    <property type="entry name" value="XnlR_reg_dom"/>
</dbReference>
<dbReference type="SUPFAM" id="SSF57701">
    <property type="entry name" value="Zn2/Cys6 DNA-binding domain"/>
    <property type="match status" value="1"/>
</dbReference>
<evidence type="ECO:0000313" key="6">
    <source>
        <dbReference type="Proteomes" id="UP001388673"/>
    </source>
</evidence>
<feature type="compositionally biased region" description="Basic residues" evidence="3">
    <location>
        <begin position="81"/>
        <end position="90"/>
    </location>
</feature>
<feature type="region of interest" description="Disordered" evidence="3">
    <location>
        <begin position="1"/>
        <end position="92"/>
    </location>
</feature>
<dbReference type="RefSeq" id="XP_066802693.1">
    <property type="nucleotide sequence ID" value="XM_066947314.1"/>
</dbReference>
<dbReference type="AlphaFoldDB" id="A0AAW0YZ01"/>
<dbReference type="GO" id="GO:0008270">
    <property type="term" value="F:zinc ion binding"/>
    <property type="evidence" value="ECO:0007669"/>
    <property type="project" value="InterPro"/>
</dbReference>
<proteinExistence type="predicted"/>
<comment type="caution">
    <text evidence="5">The sequence shown here is derived from an EMBL/GenBank/DDBJ whole genome shotgun (WGS) entry which is preliminary data.</text>
</comment>
<feature type="compositionally biased region" description="Basic and acidic residues" evidence="3">
    <location>
        <begin position="55"/>
        <end position="67"/>
    </location>
</feature>
<dbReference type="KEGG" id="kne:92181472"/>
<evidence type="ECO:0000313" key="5">
    <source>
        <dbReference type="EMBL" id="KAK8853507.1"/>
    </source>
</evidence>
<accession>A0AAW0YZ01</accession>
<feature type="compositionally biased region" description="Polar residues" evidence="3">
    <location>
        <begin position="372"/>
        <end position="386"/>
    </location>
</feature>
<dbReference type="Pfam" id="PF04082">
    <property type="entry name" value="Fungal_trans"/>
    <property type="match status" value="1"/>
</dbReference>